<accession>A0A133Y989</accession>
<organism evidence="1 2">
    <name type="scientific">Amygdalobacter nucleatus</name>
    <dbReference type="NCBI Taxonomy" id="3029274"/>
    <lineage>
        <taxon>Bacteria</taxon>
        <taxon>Bacillati</taxon>
        <taxon>Bacillota</taxon>
        <taxon>Clostridia</taxon>
        <taxon>Eubacteriales</taxon>
        <taxon>Oscillospiraceae</taxon>
        <taxon>Amygdalobacter</taxon>
    </lineage>
</organism>
<dbReference type="InterPro" id="IPR038071">
    <property type="entry name" value="UROD/MetE-like_sf"/>
</dbReference>
<dbReference type="OrthoDB" id="7375127at2"/>
<dbReference type="STRING" id="1497955.HMPREF1872_01111"/>
<dbReference type="RefSeq" id="WP_066714601.1">
    <property type="nucleotide sequence ID" value="NZ_JARFNM010000001.1"/>
</dbReference>
<name>A0A133Y989_9FIRM</name>
<reference evidence="2" key="1">
    <citation type="submission" date="2016-01" db="EMBL/GenBank/DDBJ databases">
        <authorList>
            <person name="Mitreva M."/>
            <person name="Pepin K.H."/>
            <person name="Mihindukulasuriya K.A."/>
            <person name="Fulton R."/>
            <person name="Fronick C."/>
            <person name="O'Laughlin M."/>
            <person name="Miner T."/>
            <person name="Herter B."/>
            <person name="Rosa B.A."/>
            <person name="Cordes M."/>
            <person name="Tomlinson C."/>
            <person name="Wollam A."/>
            <person name="Palsikar V.B."/>
            <person name="Mardis E.R."/>
            <person name="Wilson R.K."/>
        </authorList>
    </citation>
    <scope>NUCLEOTIDE SEQUENCE [LARGE SCALE GENOMIC DNA]</scope>
    <source>
        <strain evidence="2">KA00274</strain>
    </source>
</reference>
<evidence type="ECO:0000313" key="2">
    <source>
        <dbReference type="Proteomes" id="UP000070080"/>
    </source>
</evidence>
<sequence>MKKKELVMKVMDGGVGDRTPVGFWWHFIPTAMGHVKGYQNPEETINMVVNGTKAMLSKYDPDMIKVMSDGFFLHPSIVENDVHTPEGLDKIHHITKDHPWVQGQIELLNKVYDLTDGQTLMLYTMFSAVQQLRLYVEYALGDLDAYKNLMINHTEKTLRALKIVEDDTIMLLTELRKHTKLDGLFYSVQMLQHKEADLEFHQKWIVPSDLRILDHMNELWDYNMLHICGYERYHNNVEFYKQYKCKCYNWATHTDKISLKDGRSMFNASVCGGFDNNEGTLIDTGSLEELEAYTKQLIKENGREGLIIGADCTIPAPKDLHRLEVIKNAAR</sequence>
<dbReference type="EMBL" id="LSCV01000037">
    <property type="protein sequence ID" value="KXB39743.1"/>
    <property type="molecule type" value="Genomic_DNA"/>
</dbReference>
<gene>
    <name evidence="1" type="ORF">HMPREF1872_01111</name>
</gene>
<protein>
    <submittedName>
        <fullName evidence="1">Uncharacterized protein</fullName>
    </submittedName>
</protein>
<dbReference type="SUPFAM" id="SSF51726">
    <property type="entry name" value="UROD/MetE-like"/>
    <property type="match status" value="1"/>
</dbReference>
<comment type="caution">
    <text evidence="1">The sequence shown here is derived from an EMBL/GenBank/DDBJ whole genome shotgun (WGS) entry which is preliminary data.</text>
</comment>
<dbReference type="Proteomes" id="UP000070080">
    <property type="component" value="Unassembled WGS sequence"/>
</dbReference>
<proteinExistence type="predicted"/>
<evidence type="ECO:0000313" key="1">
    <source>
        <dbReference type="EMBL" id="KXB39743.1"/>
    </source>
</evidence>
<dbReference type="Gene3D" id="3.20.20.210">
    <property type="match status" value="1"/>
</dbReference>
<keyword evidence="2" id="KW-1185">Reference proteome</keyword>
<dbReference type="AlphaFoldDB" id="A0A133Y989"/>